<protein>
    <recommendedName>
        <fullName evidence="3">5-methylcytosine-specific restriction enzyme subunit McrC</fullName>
    </recommendedName>
</protein>
<dbReference type="PANTHER" id="PTHR38733:SF1">
    <property type="entry name" value="TYPE IV METHYL-DIRECTED RESTRICTION ENZYME ECOKMCRBC"/>
    <property type="match status" value="1"/>
</dbReference>
<gene>
    <name evidence="1" type="ORF">GCM10010967_13150</name>
</gene>
<evidence type="ECO:0000313" key="2">
    <source>
        <dbReference type="Proteomes" id="UP000632339"/>
    </source>
</evidence>
<dbReference type="EMBL" id="BMLI01000001">
    <property type="protein sequence ID" value="GGM82815.1"/>
    <property type="molecule type" value="Genomic_DNA"/>
</dbReference>
<proteinExistence type="predicted"/>
<accession>A0ABQ2HK46</accession>
<sequence length="325" mass="37624">MLLEVDAFNLHAPTSAALRLKANSVLDLFFQLFISEVEYLLHSGLVKKYRRKEGNVTALKGNLIFGKHIQQNLTHHERFYVGHAVYDPQHKLHAIIYKTIRLLKHINTSADLHSHIGNLLLSFPEMADVMVSAKTFDTITYNRKTEPYRKCIEIARLILLQYHPDVTKGRNHVLALMFDMNLVWEKFVYKSLRKHIRPETTITAQSSKSFWKPDRGMHSRIRPDIVIDHNTEHCIVIDTKWKNLNGSNPSPDDLRQMYVYHQYFGAKRVGMIYPGQVPSRVAGVYLPTKEQGAGLQCCLIGICVDTELRRWQKAIYEEVANWSEN</sequence>
<reference evidence="2" key="1">
    <citation type="journal article" date="2019" name="Int. J. Syst. Evol. Microbiol.">
        <title>The Global Catalogue of Microorganisms (GCM) 10K type strain sequencing project: providing services to taxonomists for standard genome sequencing and annotation.</title>
        <authorList>
            <consortium name="The Broad Institute Genomics Platform"/>
            <consortium name="The Broad Institute Genome Sequencing Center for Infectious Disease"/>
            <person name="Wu L."/>
            <person name="Ma J."/>
        </authorList>
    </citation>
    <scope>NUCLEOTIDE SEQUENCE [LARGE SCALE GENOMIC DNA]</scope>
    <source>
        <strain evidence="2">CGMCC 1.6375</strain>
    </source>
</reference>
<evidence type="ECO:0000313" key="1">
    <source>
        <dbReference type="EMBL" id="GGM82815.1"/>
    </source>
</evidence>
<keyword evidence="2" id="KW-1185">Reference proteome</keyword>
<name>A0ABQ2HK46_9BACT</name>
<dbReference type="InterPro" id="IPR019292">
    <property type="entry name" value="McrC"/>
</dbReference>
<dbReference type="PANTHER" id="PTHR38733">
    <property type="entry name" value="PROTEIN MCRC"/>
    <property type="match status" value="1"/>
</dbReference>
<comment type="caution">
    <text evidence="1">The sequence shown here is derived from an EMBL/GenBank/DDBJ whole genome shotgun (WGS) entry which is preliminary data.</text>
</comment>
<organism evidence="1 2">
    <name type="scientific">Dyadobacter beijingensis</name>
    <dbReference type="NCBI Taxonomy" id="365489"/>
    <lineage>
        <taxon>Bacteria</taxon>
        <taxon>Pseudomonadati</taxon>
        <taxon>Bacteroidota</taxon>
        <taxon>Cytophagia</taxon>
        <taxon>Cytophagales</taxon>
        <taxon>Spirosomataceae</taxon>
        <taxon>Dyadobacter</taxon>
    </lineage>
</organism>
<dbReference type="Proteomes" id="UP000632339">
    <property type="component" value="Unassembled WGS sequence"/>
</dbReference>
<dbReference type="Pfam" id="PF10117">
    <property type="entry name" value="McrBC"/>
    <property type="match status" value="1"/>
</dbReference>
<evidence type="ECO:0008006" key="3">
    <source>
        <dbReference type="Google" id="ProtNLM"/>
    </source>
</evidence>